<dbReference type="CDD" id="cd03801">
    <property type="entry name" value="GT4_PimA-like"/>
    <property type="match status" value="1"/>
</dbReference>
<feature type="domain" description="Glycosyl transferase family 1" evidence="3">
    <location>
        <begin position="209"/>
        <end position="371"/>
    </location>
</feature>
<protein>
    <submittedName>
        <fullName evidence="5">Glycosyltransferase family 1 protein</fullName>
    </submittedName>
</protein>
<dbReference type="AlphaFoldDB" id="A0A2W4L0P7"/>
<evidence type="ECO:0000259" key="4">
    <source>
        <dbReference type="Pfam" id="PF13579"/>
    </source>
</evidence>
<accession>A0A2W4L0P7</accession>
<dbReference type="EMBL" id="QGUI01001006">
    <property type="protein sequence ID" value="PZM89126.1"/>
    <property type="molecule type" value="Genomic_DNA"/>
</dbReference>
<dbReference type="InterPro" id="IPR028098">
    <property type="entry name" value="Glyco_trans_4-like_N"/>
</dbReference>
<feature type="domain" description="Glycosyltransferase subfamily 4-like N-terminal" evidence="4">
    <location>
        <begin position="20"/>
        <end position="150"/>
    </location>
</feature>
<dbReference type="STRING" id="1111738.GCA_000427905_00966"/>
<proteinExistence type="predicted"/>
<dbReference type="InterPro" id="IPR050194">
    <property type="entry name" value="Glycosyltransferase_grp1"/>
</dbReference>
<dbReference type="GO" id="GO:1901137">
    <property type="term" value="P:carbohydrate derivative biosynthetic process"/>
    <property type="evidence" value="ECO:0007669"/>
    <property type="project" value="UniProtKB-ARBA"/>
</dbReference>
<reference evidence="5" key="1">
    <citation type="submission" date="2018-05" db="EMBL/GenBank/DDBJ databases">
        <authorList>
            <person name="Lanie J.A."/>
            <person name="Ng W.-L."/>
            <person name="Kazmierczak K.M."/>
            <person name="Andrzejewski T.M."/>
            <person name="Davidsen T.M."/>
            <person name="Wayne K.J."/>
            <person name="Tettelin H."/>
            <person name="Glass J.I."/>
            <person name="Rusch D."/>
            <person name="Podicherti R."/>
            <person name="Tsui H.-C.T."/>
            <person name="Winkler M.E."/>
        </authorList>
    </citation>
    <scope>NUCLEOTIDE SEQUENCE</scope>
    <source>
        <strain evidence="5">ZC4RG45</strain>
    </source>
</reference>
<dbReference type="InterPro" id="IPR001296">
    <property type="entry name" value="Glyco_trans_1"/>
</dbReference>
<keyword evidence="2 5" id="KW-0808">Transferase</keyword>
<evidence type="ECO:0000259" key="3">
    <source>
        <dbReference type="Pfam" id="PF00534"/>
    </source>
</evidence>
<dbReference type="PANTHER" id="PTHR45947:SF3">
    <property type="entry name" value="SULFOQUINOVOSYL TRANSFERASE SQD2"/>
    <property type="match status" value="1"/>
</dbReference>
<organism evidence="5">
    <name type="scientific">Thermocrispum agreste</name>
    <dbReference type="NCBI Taxonomy" id="37925"/>
    <lineage>
        <taxon>Bacteria</taxon>
        <taxon>Bacillati</taxon>
        <taxon>Actinomycetota</taxon>
        <taxon>Actinomycetes</taxon>
        <taxon>Pseudonocardiales</taxon>
        <taxon>Pseudonocardiaceae</taxon>
        <taxon>Thermocrispum</taxon>
    </lineage>
</organism>
<dbReference type="Pfam" id="PF13579">
    <property type="entry name" value="Glyco_trans_4_4"/>
    <property type="match status" value="1"/>
</dbReference>
<keyword evidence="1" id="KW-0328">Glycosyltransferase</keyword>
<dbReference type="SUPFAM" id="SSF53756">
    <property type="entry name" value="UDP-Glycosyltransferase/glycogen phosphorylase"/>
    <property type="match status" value="1"/>
</dbReference>
<sequence>MGGAPVVFPRVNNFYPPRVGGSAHMAESLAKGYVARGHEVLVITAWYPNAPAEETVDGVRIVRLPAVRMPKTKLAVNFDITFATRPSLPKRLRALLGEFRPDVIHQHGQFFDLTWATGMWARKNDVPVLLSVHTRLESPKPMYQAVFSTLDKLMVAPIMRRYKPKMVVMDRLMNSYIHTKYRGGFSGTVDIPVGLDPAWARSGNPNRMRDELGIGDAPMILSLGHVIPLRDRITLTEAMPAVLREFPDAKLVVVGGIYYGAFLKRAEELGVRDAIITTGAAPKADVPDYLATADVECHSLQGIGFGTACLETLAAGTPQIAAITEDHFGDIKIIDREHMHLVPVGDADAVAERLIEVLRDPEEARRMARNGMAIVDQHFSMTAVTEKYLATLEELAAQSRAGR</sequence>
<dbReference type="GO" id="GO:0016758">
    <property type="term" value="F:hexosyltransferase activity"/>
    <property type="evidence" value="ECO:0007669"/>
    <property type="project" value="TreeGrafter"/>
</dbReference>
<evidence type="ECO:0000313" key="5">
    <source>
        <dbReference type="EMBL" id="PZM89126.1"/>
    </source>
</evidence>
<gene>
    <name evidence="5" type="ORF">DIU77_19500</name>
</gene>
<evidence type="ECO:0000256" key="1">
    <source>
        <dbReference type="ARBA" id="ARBA00022676"/>
    </source>
</evidence>
<dbReference type="Gene3D" id="3.40.50.2000">
    <property type="entry name" value="Glycogen Phosphorylase B"/>
    <property type="match status" value="2"/>
</dbReference>
<comment type="caution">
    <text evidence="5">The sequence shown here is derived from an EMBL/GenBank/DDBJ whole genome shotgun (WGS) entry which is preliminary data.</text>
</comment>
<name>A0A2W4L0P7_9PSEU</name>
<evidence type="ECO:0000256" key="2">
    <source>
        <dbReference type="ARBA" id="ARBA00022679"/>
    </source>
</evidence>
<dbReference type="Pfam" id="PF00534">
    <property type="entry name" value="Glycos_transf_1"/>
    <property type="match status" value="1"/>
</dbReference>
<dbReference type="PANTHER" id="PTHR45947">
    <property type="entry name" value="SULFOQUINOVOSYL TRANSFERASE SQD2"/>
    <property type="match status" value="1"/>
</dbReference>